<reference evidence="2" key="1">
    <citation type="submission" date="2021-01" db="EMBL/GenBank/DDBJ databases">
        <authorList>
            <consortium name="Genoscope - CEA"/>
            <person name="William W."/>
        </authorList>
    </citation>
    <scope>NUCLEOTIDE SEQUENCE</scope>
</reference>
<protein>
    <recommendedName>
        <fullName evidence="4">RING-type domain-containing protein</fullName>
    </recommendedName>
</protein>
<proteinExistence type="predicted"/>
<dbReference type="OMA" id="EDSMNCT"/>
<dbReference type="OrthoDB" id="10415076at2759"/>
<evidence type="ECO:0000256" key="1">
    <source>
        <dbReference type="SAM" id="MobiDB-lite"/>
    </source>
</evidence>
<evidence type="ECO:0000313" key="2">
    <source>
        <dbReference type="EMBL" id="CAD8193875.1"/>
    </source>
</evidence>
<gene>
    <name evidence="2" type="ORF">POCTA_138.1.T1050159</name>
</gene>
<feature type="compositionally biased region" description="Polar residues" evidence="1">
    <location>
        <begin position="184"/>
        <end position="194"/>
    </location>
</feature>
<evidence type="ECO:0000313" key="3">
    <source>
        <dbReference type="Proteomes" id="UP000683925"/>
    </source>
</evidence>
<comment type="caution">
    <text evidence="2">The sequence shown here is derived from an EMBL/GenBank/DDBJ whole genome shotgun (WGS) entry which is preliminary data.</text>
</comment>
<accession>A0A8S1X058</accession>
<evidence type="ECO:0008006" key="4">
    <source>
        <dbReference type="Google" id="ProtNLM"/>
    </source>
</evidence>
<dbReference type="AlphaFoldDB" id="A0A8S1X058"/>
<keyword evidence="3" id="KW-1185">Reference proteome</keyword>
<sequence>MAVSNYYKVQSNTSGKHTQLQNYKDIITNPIGMIPQQPEFKHNEYQAQQQSRWDQQRMRSVSSKQEEKIKYLYLQAEPNSINQYNIYNSNFEQKQQMVTNQDYNSNWINNFRNNNQYNPNKGFSQNSQKRPLGLEDQIDIALNQQKQNSQSKQKKIELDIEKRQKFDQGYFELFNNDIKNPSHMVQLQNSRPPSKQQEQKKEEEDSMNCTQVSFMQTKNSNCNYCQQDIYKNRVNLVCWHSYHIECLSEVVGSQIQLSHQQNVLTCSCGNKINHKTIFQLPNGKQLIKTLMQKQLNAIFRKHPNQFKKCPKCEFRFIQDIRLRKACYCDNCGWEFKIQ</sequence>
<feature type="region of interest" description="Disordered" evidence="1">
    <location>
        <begin position="109"/>
        <end position="129"/>
    </location>
</feature>
<feature type="compositionally biased region" description="Low complexity" evidence="1">
    <location>
        <begin position="109"/>
        <end position="120"/>
    </location>
</feature>
<name>A0A8S1X058_PAROT</name>
<dbReference type="EMBL" id="CAJJDP010000105">
    <property type="protein sequence ID" value="CAD8193875.1"/>
    <property type="molecule type" value="Genomic_DNA"/>
</dbReference>
<feature type="region of interest" description="Disordered" evidence="1">
    <location>
        <begin position="184"/>
        <end position="206"/>
    </location>
</feature>
<dbReference type="Proteomes" id="UP000683925">
    <property type="component" value="Unassembled WGS sequence"/>
</dbReference>
<organism evidence="2 3">
    <name type="scientific">Paramecium octaurelia</name>
    <dbReference type="NCBI Taxonomy" id="43137"/>
    <lineage>
        <taxon>Eukaryota</taxon>
        <taxon>Sar</taxon>
        <taxon>Alveolata</taxon>
        <taxon>Ciliophora</taxon>
        <taxon>Intramacronucleata</taxon>
        <taxon>Oligohymenophorea</taxon>
        <taxon>Peniculida</taxon>
        <taxon>Parameciidae</taxon>
        <taxon>Paramecium</taxon>
    </lineage>
</organism>